<dbReference type="InParanoid" id="A0A0V0QD73"/>
<organism evidence="3 4">
    <name type="scientific">Pseudocohnilembus persalinus</name>
    <name type="common">Ciliate</name>
    <dbReference type="NCBI Taxonomy" id="266149"/>
    <lineage>
        <taxon>Eukaryota</taxon>
        <taxon>Sar</taxon>
        <taxon>Alveolata</taxon>
        <taxon>Ciliophora</taxon>
        <taxon>Intramacronucleata</taxon>
        <taxon>Oligohymenophorea</taxon>
        <taxon>Scuticociliatia</taxon>
        <taxon>Philasterida</taxon>
        <taxon>Pseudocohnilembidae</taxon>
        <taxon>Pseudocohnilembus</taxon>
    </lineage>
</organism>
<reference evidence="3 4" key="1">
    <citation type="journal article" date="2015" name="Sci. Rep.">
        <title>Genome of the facultative scuticociliatosis pathogen Pseudocohnilembus persalinus provides insight into its virulence through horizontal gene transfer.</title>
        <authorList>
            <person name="Xiong J."/>
            <person name="Wang G."/>
            <person name="Cheng J."/>
            <person name="Tian M."/>
            <person name="Pan X."/>
            <person name="Warren A."/>
            <person name="Jiang C."/>
            <person name="Yuan D."/>
            <person name="Miao W."/>
        </authorList>
    </citation>
    <scope>NUCLEOTIDE SEQUENCE [LARGE SCALE GENOMIC DNA]</scope>
    <source>
        <strain evidence="3">36N120E</strain>
    </source>
</reference>
<dbReference type="OMA" id="IVINHEF"/>
<dbReference type="InterPro" id="IPR007205">
    <property type="entry name" value="Protein_HGH1_N"/>
</dbReference>
<name>A0A0V0QD73_PSEPJ</name>
<evidence type="ECO:0000313" key="4">
    <source>
        <dbReference type="Proteomes" id="UP000054937"/>
    </source>
</evidence>
<sequence>MEEKKIVEANTEQEQQHQEQQQQLNITPELLGELEKLIVEPKLEIKKTILNIFMQALQFEEQRAMLEDKPIFLKQFMNLVKEPQCETAALTCLIQMASDTIFHEQLHQLNAADRIINNVKEVIEEIVKNDFQMTQKQGLIIQLSSYFLNNFTASVLGKNSFLSLSREDEDQGLNILIMMKIFQNEKTAQFVKQFPAILVNISSYETGRKLLIQEQNEFLEICCPYMLHENYHMRNGIIKSIRNVLFEYEDEDFIKRLFSEKIDYVNTVCKSILQLVNQSRHFQYKGLEEGQKSEKIQYLLEQKLKKLALNEGQQQQYLPDSEQIEEEELAILLDCLLILTNVDFTEQKPHFSEALLKDSIEILSSIKLTTELSDKIEVIQNVYQV</sequence>
<feature type="domain" description="Protein HGH1 N-terminal" evidence="2">
    <location>
        <begin position="134"/>
        <end position="269"/>
    </location>
</feature>
<dbReference type="EMBL" id="LDAU01000196">
    <property type="protein sequence ID" value="KRX00088.1"/>
    <property type="molecule type" value="Genomic_DNA"/>
</dbReference>
<protein>
    <recommendedName>
        <fullName evidence="2">Protein HGH1 N-terminal domain-containing protein</fullName>
    </recommendedName>
</protein>
<dbReference type="OrthoDB" id="10622616at2759"/>
<dbReference type="Proteomes" id="UP000054937">
    <property type="component" value="Unassembled WGS sequence"/>
</dbReference>
<gene>
    <name evidence="3" type="ORF">PPERSA_07285</name>
</gene>
<dbReference type="Pfam" id="PF04063">
    <property type="entry name" value="DUF383"/>
    <property type="match status" value="1"/>
</dbReference>
<keyword evidence="4" id="KW-1185">Reference proteome</keyword>
<evidence type="ECO:0000259" key="2">
    <source>
        <dbReference type="Pfam" id="PF04063"/>
    </source>
</evidence>
<comment type="caution">
    <text evidence="3">The sequence shown here is derived from an EMBL/GenBank/DDBJ whole genome shotgun (WGS) entry which is preliminary data.</text>
</comment>
<proteinExistence type="predicted"/>
<accession>A0A0V0QD73</accession>
<dbReference type="AlphaFoldDB" id="A0A0V0QD73"/>
<evidence type="ECO:0000313" key="3">
    <source>
        <dbReference type="EMBL" id="KRX00088.1"/>
    </source>
</evidence>
<evidence type="ECO:0000256" key="1">
    <source>
        <dbReference type="SAM" id="MobiDB-lite"/>
    </source>
</evidence>
<feature type="region of interest" description="Disordered" evidence="1">
    <location>
        <begin position="1"/>
        <end position="21"/>
    </location>
</feature>